<accession>A0A7G7MG21</accession>
<organism evidence="3 4">
    <name type="scientific">Pseudonocardia petroleophila</name>
    <dbReference type="NCBI Taxonomy" id="37331"/>
    <lineage>
        <taxon>Bacteria</taxon>
        <taxon>Bacillati</taxon>
        <taxon>Actinomycetota</taxon>
        <taxon>Actinomycetes</taxon>
        <taxon>Pseudonocardiales</taxon>
        <taxon>Pseudonocardiaceae</taxon>
        <taxon>Pseudonocardia</taxon>
    </lineage>
</organism>
<feature type="transmembrane region" description="Helical" evidence="2">
    <location>
        <begin position="88"/>
        <end position="108"/>
    </location>
</feature>
<feature type="transmembrane region" description="Helical" evidence="2">
    <location>
        <begin position="55"/>
        <end position="76"/>
    </location>
</feature>
<protein>
    <submittedName>
        <fullName evidence="3">Uncharacterized protein</fullName>
    </submittedName>
</protein>
<proteinExistence type="predicted"/>
<feature type="transmembrane region" description="Helical" evidence="2">
    <location>
        <begin position="115"/>
        <end position="139"/>
    </location>
</feature>
<sequence>MTRPDDGRPSWMGAPGYSPPPPNLAPHAPMPGAPPYPPHVEEPLPPVGGRGRTRYLRALGAAAVWAAVNLVLVLVVDGPAPSAEALGRVVGGLLVAALLAALGTWLVLRRRASAFWVVVLVALPFFVVVRLLTAVGGAAS</sequence>
<feature type="compositionally biased region" description="Pro residues" evidence="1">
    <location>
        <begin position="17"/>
        <end position="45"/>
    </location>
</feature>
<gene>
    <name evidence="3" type="ORF">H6H00_27120</name>
</gene>
<dbReference type="Proteomes" id="UP000515728">
    <property type="component" value="Chromosome"/>
</dbReference>
<dbReference type="RefSeq" id="WP_185718485.1">
    <property type="nucleotide sequence ID" value="NZ_BAAAWI010000001.1"/>
</dbReference>
<evidence type="ECO:0000313" key="3">
    <source>
        <dbReference type="EMBL" id="QNG51732.1"/>
    </source>
</evidence>
<dbReference type="AlphaFoldDB" id="A0A7G7MG21"/>
<keyword evidence="4" id="KW-1185">Reference proteome</keyword>
<reference evidence="3 4" key="1">
    <citation type="submission" date="2020-08" db="EMBL/GenBank/DDBJ databases">
        <authorList>
            <person name="Mo P."/>
        </authorList>
    </citation>
    <scope>NUCLEOTIDE SEQUENCE [LARGE SCALE GENOMIC DNA]</scope>
    <source>
        <strain evidence="3 4">CGMCC 4.1532</strain>
    </source>
</reference>
<evidence type="ECO:0000256" key="2">
    <source>
        <dbReference type="SAM" id="Phobius"/>
    </source>
</evidence>
<evidence type="ECO:0000313" key="4">
    <source>
        <dbReference type="Proteomes" id="UP000515728"/>
    </source>
</evidence>
<dbReference type="EMBL" id="CP060131">
    <property type="protein sequence ID" value="QNG51732.1"/>
    <property type="molecule type" value="Genomic_DNA"/>
</dbReference>
<name>A0A7G7MG21_9PSEU</name>
<dbReference type="KEGG" id="ppel:H6H00_27120"/>
<keyword evidence="2" id="KW-0472">Membrane</keyword>
<evidence type="ECO:0000256" key="1">
    <source>
        <dbReference type="SAM" id="MobiDB-lite"/>
    </source>
</evidence>
<keyword evidence="2" id="KW-0812">Transmembrane</keyword>
<keyword evidence="2" id="KW-1133">Transmembrane helix</keyword>
<feature type="region of interest" description="Disordered" evidence="1">
    <location>
        <begin position="1"/>
        <end position="45"/>
    </location>
</feature>